<evidence type="ECO:0000256" key="1">
    <source>
        <dbReference type="SAM" id="SignalP"/>
    </source>
</evidence>
<accession>A0ABR6KMU9</accession>
<dbReference type="EMBL" id="JACHOC010000004">
    <property type="protein sequence ID" value="MBB4622736.1"/>
    <property type="molecule type" value="Genomic_DNA"/>
</dbReference>
<comment type="caution">
    <text evidence="2">The sequence shown here is derived from an EMBL/GenBank/DDBJ whole genome shotgun (WGS) entry which is preliminary data.</text>
</comment>
<protein>
    <recommendedName>
        <fullName evidence="4">Lipoprotein</fullName>
    </recommendedName>
</protein>
<feature type="signal peptide" evidence="1">
    <location>
        <begin position="1"/>
        <end position="20"/>
    </location>
</feature>
<reference evidence="2 3" key="1">
    <citation type="submission" date="2020-08" db="EMBL/GenBank/DDBJ databases">
        <title>Genomic Encyclopedia of Type Strains, Phase IV (KMG-IV): sequencing the most valuable type-strain genomes for metagenomic binning, comparative biology and taxonomic classification.</title>
        <authorList>
            <person name="Goeker M."/>
        </authorList>
    </citation>
    <scope>NUCLEOTIDE SEQUENCE [LARGE SCALE GENOMIC DNA]</scope>
    <source>
        <strain evidence="2 3">DSM 102983</strain>
    </source>
</reference>
<gene>
    <name evidence="2" type="ORF">GGQ57_002636</name>
</gene>
<keyword evidence="3" id="KW-1185">Reference proteome</keyword>
<evidence type="ECO:0008006" key="4">
    <source>
        <dbReference type="Google" id="ProtNLM"/>
    </source>
</evidence>
<sequence>MKIANLLLILLLPICLGSCAPKVITHIERSYSPRAAAEEVHLYGVGQTVPESAELIGTVKVVDSGASTKCNYDQVVALAKQTTSKNGGNALALTDHREPSFLFQANNSFRIPLMEVELYLAKYSNNRILLDSIMNNIDKKSKKMAS</sequence>
<keyword evidence="1" id="KW-0732">Signal</keyword>
<dbReference type="Proteomes" id="UP000533637">
    <property type="component" value="Unassembled WGS sequence"/>
</dbReference>
<organism evidence="2 3">
    <name type="scientific">Parabacteroides faecis</name>
    <dbReference type="NCBI Taxonomy" id="1217282"/>
    <lineage>
        <taxon>Bacteria</taxon>
        <taxon>Pseudomonadati</taxon>
        <taxon>Bacteroidota</taxon>
        <taxon>Bacteroidia</taxon>
        <taxon>Bacteroidales</taxon>
        <taxon>Tannerellaceae</taxon>
        <taxon>Parabacteroides</taxon>
    </lineage>
</organism>
<feature type="chain" id="PRO_5045124429" description="Lipoprotein" evidence="1">
    <location>
        <begin position="21"/>
        <end position="146"/>
    </location>
</feature>
<evidence type="ECO:0000313" key="3">
    <source>
        <dbReference type="Proteomes" id="UP000533637"/>
    </source>
</evidence>
<evidence type="ECO:0000313" key="2">
    <source>
        <dbReference type="EMBL" id="MBB4622736.1"/>
    </source>
</evidence>
<dbReference type="RefSeq" id="WP_229801115.1">
    <property type="nucleotide sequence ID" value="NZ_BMPB01000012.1"/>
</dbReference>
<name>A0ABR6KMU9_9BACT</name>
<proteinExistence type="predicted"/>